<feature type="transmembrane region" description="Helical" evidence="1">
    <location>
        <begin position="85"/>
        <end position="116"/>
    </location>
</feature>
<feature type="transmembrane region" description="Helical" evidence="1">
    <location>
        <begin position="128"/>
        <end position="146"/>
    </location>
</feature>
<accession>A0A0A2MLB2</accession>
<feature type="transmembrane region" description="Helical" evidence="1">
    <location>
        <begin position="307"/>
        <end position="327"/>
    </location>
</feature>
<protein>
    <recommendedName>
        <fullName evidence="2">Acyltransferase 3 domain-containing protein</fullName>
    </recommendedName>
</protein>
<dbReference type="eggNOG" id="COG1835">
    <property type="taxonomic scope" value="Bacteria"/>
</dbReference>
<organism evidence="3 4">
    <name type="scientific">Flavobacterium subsaxonicum WB 4.1-42 = DSM 21790</name>
    <dbReference type="NCBI Taxonomy" id="1121898"/>
    <lineage>
        <taxon>Bacteria</taxon>
        <taxon>Pseudomonadati</taxon>
        <taxon>Bacteroidota</taxon>
        <taxon>Flavobacteriia</taxon>
        <taxon>Flavobacteriales</taxon>
        <taxon>Flavobacteriaceae</taxon>
        <taxon>Flavobacterium</taxon>
    </lineage>
</organism>
<evidence type="ECO:0000256" key="1">
    <source>
        <dbReference type="SAM" id="Phobius"/>
    </source>
</evidence>
<dbReference type="GO" id="GO:0016020">
    <property type="term" value="C:membrane"/>
    <property type="evidence" value="ECO:0007669"/>
    <property type="project" value="TreeGrafter"/>
</dbReference>
<keyword evidence="1" id="KW-0812">Transmembrane</keyword>
<keyword evidence="1" id="KW-0472">Membrane</keyword>
<dbReference type="Proteomes" id="UP000030111">
    <property type="component" value="Unassembled WGS sequence"/>
</dbReference>
<sequence length="338" mass="38379">MATNNLKENTNWAALSLTRFVLAFVVMVWHLKEFANITSLQWLYNMGSFEAVLGFLLISGFSIGISISNNKEHFFKRRLQRIYPVYLACIALTVAIAGLHLNITGIATLIANVFFLNQVVTEVSYIPAAWSLSLEVWLYCLAPLLLKLKKNQLLYLIGFSFLCYVLYTCGRTLFNWRYYAGIPFGLNLLLLSFIWLAGFNKATSYNKKQSNAIIGLLLLGTAGLTIAIQTAYRIKNHDIDLLITDLPVFLGKTICLAIPYFTLVHNAKITAFKPAFTKIANLLGNISYPLYLSHAITFVFLKKMQVTNTSLYIITALVVGTVLYYIFDFYSRKRRRTY</sequence>
<dbReference type="Pfam" id="PF01757">
    <property type="entry name" value="Acyl_transf_3"/>
    <property type="match status" value="1"/>
</dbReference>
<dbReference type="PANTHER" id="PTHR23028">
    <property type="entry name" value="ACETYLTRANSFERASE"/>
    <property type="match status" value="1"/>
</dbReference>
<dbReference type="GO" id="GO:0000271">
    <property type="term" value="P:polysaccharide biosynthetic process"/>
    <property type="evidence" value="ECO:0007669"/>
    <property type="project" value="TreeGrafter"/>
</dbReference>
<dbReference type="AlphaFoldDB" id="A0A0A2MLB2"/>
<dbReference type="PANTHER" id="PTHR23028:SF53">
    <property type="entry name" value="ACYL_TRANSF_3 DOMAIN-CONTAINING PROTEIN"/>
    <property type="match status" value="1"/>
</dbReference>
<reference evidence="3 4" key="1">
    <citation type="submission" date="2013-09" db="EMBL/GenBank/DDBJ databases">
        <authorList>
            <person name="Zeng Z."/>
            <person name="Chen C."/>
        </authorList>
    </citation>
    <scope>NUCLEOTIDE SEQUENCE [LARGE SCALE GENOMIC DNA]</scope>
    <source>
        <strain evidence="3 4">WB 4.1-42</strain>
    </source>
</reference>
<feature type="transmembrane region" description="Helical" evidence="1">
    <location>
        <begin position="246"/>
        <end position="267"/>
    </location>
</feature>
<dbReference type="InterPro" id="IPR050879">
    <property type="entry name" value="Acyltransferase_3"/>
</dbReference>
<proteinExistence type="predicted"/>
<dbReference type="STRING" id="1121898.GCA_000422725_02528"/>
<evidence type="ECO:0000259" key="2">
    <source>
        <dbReference type="Pfam" id="PF01757"/>
    </source>
</evidence>
<name>A0A0A2MLB2_9FLAO</name>
<dbReference type="RefSeq" id="WP_026992877.1">
    <property type="nucleotide sequence ID" value="NZ_JRLY01000007.1"/>
</dbReference>
<evidence type="ECO:0000313" key="3">
    <source>
        <dbReference type="EMBL" id="KGO93094.1"/>
    </source>
</evidence>
<feature type="transmembrane region" description="Helical" evidence="1">
    <location>
        <begin position="212"/>
        <end position="234"/>
    </location>
</feature>
<dbReference type="InterPro" id="IPR002656">
    <property type="entry name" value="Acyl_transf_3_dom"/>
</dbReference>
<feature type="transmembrane region" description="Helical" evidence="1">
    <location>
        <begin position="12"/>
        <end position="31"/>
    </location>
</feature>
<feature type="transmembrane region" description="Helical" evidence="1">
    <location>
        <begin position="180"/>
        <end position="200"/>
    </location>
</feature>
<feature type="transmembrane region" description="Helical" evidence="1">
    <location>
        <begin position="43"/>
        <end position="65"/>
    </location>
</feature>
<keyword evidence="1" id="KW-1133">Transmembrane helix</keyword>
<feature type="domain" description="Acyltransferase 3" evidence="2">
    <location>
        <begin position="13"/>
        <end position="325"/>
    </location>
</feature>
<dbReference type="EMBL" id="JRLY01000007">
    <property type="protein sequence ID" value="KGO93094.1"/>
    <property type="molecule type" value="Genomic_DNA"/>
</dbReference>
<feature type="transmembrane region" description="Helical" evidence="1">
    <location>
        <begin position="153"/>
        <end position="174"/>
    </location>
</feature>
<dbReference type="GO" id="GO:0016747">
    <property type="term" value="F:acyltransferase activity, transferring groups other than amino-acyl groups"/>
    <property type="evidence" value="ECO:0007669"/>
    <property type="project" value="InterPro"/>
</dbReference>
<keyword evidence="4" id="KW-1185">Reference proteome</keyword>
<feature type="transmembrane region" description="Helical" evidence="1">
    <location>
        <begin position="279"/>
        <end position="301"/>
    </location>
</feature>
<comment type="caution">
    <text evidence="3">The sequence shown here is derived from an EMBL/GenBank/DDBJ whole genome shotgun (WGS) entry which is preliminary data.</text>
</comment>
<gene>
    <name evidence="3" type="ORF">Q766_10815</name>
</gene>
<evidence type="ECO:0000313" key="4">
    <source>
        <dbReference type="Proteomes" id="UP000030111"/>
    </source>
</evidence>